<dbReference type="Proteomes" id="UP000273252">
    <property type="component" value="Unassembled WGS sequence"/>
</dbReference>
<feature type="chain" id="PRO_5017189332" evidence="1">
    <location>
        <begin position="24"/>
        <end position="223"/>
    </location>
</feature>
<dbReference type="NCBIfam" id="TIGR04219">
    <property type="entry name" value="OMP_w_GlyGly"/>
    <property type="match status" value="1"/>
</dbReference>
<proteinExistence type="predicted"/>
<evidence type="ECO:0000256" key="1">
    <source>
        <dbReference type="SAM" id="SignalP"/>
    </source>
</evidence>
<dbReference type="RefSeq" id="WP_120030321.1">
    <property type="nucleotide sequence ID" value="NZ_QVMU01000005.1"/>
</dbReference>
<reference evidence="2 3" key="1">
    <citation type="submission" date="2018-08" db="EMBL/GenBank/DDBJ databases">
        <title>Vibrio isolated from the Eastern China Marginal Seas.</title>
        <authorList>
            <person name="Li Y."/>
        </authorList>
    </citation>
    <scope>NUCLEOTIDE SEQUENCE [LARGE SCALE GENOMIC DNA]</scope>
    <source>
        <strain evidence="2 3">BEI233</strain>
    </source>
</reference>
<keyword evidence="3" id="KW-1185">Reference proteome</keyword>
<accession>A0A3A6QLZ5</accession>
<organism evidence="2 3">
    <name type="scientific">Vibrio sinensis</name>
    <dbReference type="NCBI Taxonomy" id="2302434"/>
    <lineage>
        <taxon>Bacteria</taxon>
        <taxon>Pseudomonadati</taxon>
        <taxon>Pseudomonadota</taxon>
        <taxon>Gammaproteobacteria</taxon>
        <taxon>Vibrionales</taxon>
        <taxon>Vibrionaceae</taxon>
        <taxon>Vibrio</taxon>
    </lineage>
</organism>
<protein>
    <submittedName>
        <fullName evidence="2">TIGR04219 family outer membrane beta-barrel protein</fullName>
    </submittedName>
</protein>
<gene>
    <name evidence="2" type="ORF">DZ860_07495</name>
</gene>
<keyword evidence="1" id="KW-0732">Signal</keyword>
<dbReference type="EMBL" id="QVMU01000005">
    <property type="protein sequence ID" value="RJX72248.1"/>
    <property type="molecule type" value="Genomic_DNA"/>
</dbReference>
<sequence length="223" mass="25021">MSKSAPAILSMAVMSLWTSSATAQSSFGGEVGTDMWFGSTKIDEVRRDKPNTPVVYAALEHDLPYLPNASIRYTSVDADFSGFDKYDFTFYYKVLERELMTFDAGITLTNYSNSHYRTKDAASARYSFDETTFNWYAYGELYVPNTNFDIFGQFDFGSSKGIKSADVIAGVQYLIKLDNSHVALRGGYRVIDLEFTDLGPQTEDSTSPLVFVDGWFIGAEYNF</sequence>
<dbReference type="OrthoDB" id="6708408at2"/>
<evidence type="ECO:0000313" key="3">
    <source>
        <dbReference type="Proteomes" id="UP000273252"/>
    </source>
</evidence>
<dbReference type="InterPro" id="IPR026387">
    <property type="entry name" value="OMP_w_GlyGly"/>
</dbReference>
<feature type="signal peptide" evidence="1">
    <location>
        <begin position="1"/>
        <end position="23"/>
    </location>
</feature>
<name>A0A3A6QLZ5_9VIBR</name>
<evidence type="ECO:0000313" key="2">
    <source>
        <dbReference type="EMBL" id="RJX72248.1"/>
    </source>
</evidence>
<comment type="caution">
    <text evidence="2">The sequence shown here is derived from an EMBL/GenBank/DDBJ whole genome shotgun (WGS) entry which is preliminary data.</text>
</comment>
<dbReference type="AlphaFoldDB" id="A0A3A6QLZ5"/>